<comment type="caution">
    <text evidence="6">The sequence shown here is derived from an EMBL/GenBank/DDBJ whole genome shotgun (WGS) entry which is preliminary data.</text>
</comment>
<evidence type="ECO:0000256" key="3">
    <source>
        <dbReference type="ARBA" id="ARBA00022679"/>
    </source>
</evidence>
<dbReference type="Gene3D" id="3.40.630.30">
    <property type="match status" value="1"/>
</dbReference>
<dbReference type="PROSITE" id="PS51186">
    <property type="entry name" value="GNAT"/>
    <property type="match status" value="1"/>
</dbReference>
<protein>
    <submittedName>
        <fullName evidence="6">Ribosomal-protein-alanine N-acetyltransferase</fullName>
    </submittedName>
</protein>
<name>A0A1E5QM37_9CYAN</name>
<dbReference type="GO" id="GO:0008080">
    <property type="term" value="F:N-acetyltransferase activity"/>
    <property type="evidence" value="ECO:0007669"/>
    <property type="project" value="InterPro"/>
</dbReference>
<sequence length="205" mass="23432">MNSIEMRSLMLENLPAIVELDRLCFGQLWTAEGYQRELLSPNSVLLGLVQVPQAPIDPPDLPETLWGVPSQLLGLGCFWAILEEAHITIVAVHPDYRAQGLGQVLLYSLLKVARDRALERATLEVRASNQAAVRLYEKFGFAVAGRRRRYYKDPEEDALILWRGGLHQPEFEQQLSHWQTEIRDRLNHHCWQLNEDPFTGISPPV</sequence>
<keyword evidence="3 6" id="KW-0808">Transferase</keyword>
<gene>
    <name evidence="6" type="ORF">BH720_08415</name>
</gene>
<dbReference type="InterPro" id="IPR000182">
    <property type="entry name" value="GNAT_dom"/>
</dbReference>
<evidence type="ECO:0000313" key="6">
    <source>
        <dbReference type="EMBL" id="OEJ75654.1"/>
    </source>
</evidence>
<dbReference type="PANTHER" id="PTHR43420">
    <property type="entry name" value="ACETYLTRANSFERASE"/>
    <property type="match status" value="1"/>
</dbReference>
<keyword evidence="4" id="KW-0012">Acyltransferase</keyword>
<dbReference type="STRING" id="1781255.BH720_08415"/>
<proteinExistence type="inferred from homology"/>
<feature type="domain" description="N-acetyltransferase" evidence="5">
    <location>
        <begin position="4"/>
        <end position="164"/>
    </location>
</feature>
<dbReference type="InterPro" id="IPR050680">
    <property type="entry name" value="YpeA/RimI_acetyltransf"/>
</dbReference>
<evidence type="ECO:0000259" key="5">
    <source>
        <dbReference type="PROSITE" id="PS51186"/>
    </source>
</evidence>
<comment type="similarity">
    <text evidence="1">Belongs to the acetyltransferase family. RimI subfamily.</text>
</comment>
<accession>A0A1E5QM37</accession>
<organism evidence="6">
    <name type="scientific">Desertifilum tharense IPPAS B-1220</name>
    <dbReference type="NCBI Taxonomy" id="1781255"/>
    <lineage>
        <taxon>Bacteria</taxon>
        <taxon>Bacillati</taxon>
        <taxon>Cyanobacteriota</taxon>
        <taxon>Cyanophyceae</taxon>
        <taxon>Desertifilales</taxon>
        <taxon>Desertifilaceae</taxon>
        <taxon>Desertifilum</taxon>
    </lineage>
</organism>
<dbReference type="InterPro" id="IPR006464">
    <property type="entry name" value="AcTrfase_RimI/Ard1"/>
</dbReference>
<evidence type="ECO:0000256" key="4">
    <source>
        <dbReference type="ARBA" id="ARBA00023315"/>
    </source>
</evidence>
<dbReference type="CDD" id="cd04301">
    <property type="entry name" value="NAT_SF"/>
    <property type="match status" value="1"/>
</dbReference>
<dbReference type="EMBL" id="MJGC01000047">
    <property type="protein sequence ID" value="OEJ75654.1"/>
    <property type="molecule type" value="Genomic_DNA"/>
</dbReference>
<evidence type="ECO:0000256" key="1">
    <source>
        <dbReference type="ARBA" id="ARBA00005395"/>
    </source>
</evidence>
<dbReference type="PANTHER" id="PTHR43420:SF44">
    <property type="entry name" value="ACETYLTRANSFERASE YPEA"/>
    <property type="match status" value="1"/>
</dbReference>
<dbReference type="AlphaFoldDB" id="A0A1E5QM37"/>
<dbReference type="SUPFAM" id="SSF55729">
    <property type="entry name" value="Acyl-CoA N-acyltransferases (Nat)"/>
    <property type="match status" value="1"/>
</dbReference>
<dbReference type="Pfam" id="PF00583">
    <property type="entry name" value="Acetyltransf_1"/>
    <property type="match status" value="1"/>
</dbReference>
<keyword evidence="2" id="KW-0963">Cytoplasm</keyword>
<dbReference type="NCBIfam" id="TIGR01575">
    <property type="entry name" value="rimI"/>
    <property type="match status" value="1"/>
</dbReference>
<dbReference type="InterPro" id="IPR016181">
    <property type="entry name" value="Acyl_CoA_acyltransferase"/>
</dbReference>
<reference evidence="6" key="1">
    <citation type="submission" date="2016-09" db="EMBL/GenBank/DDBJ databases">
        <title>Draft genome of thermotolerant cyanobacterium Desertifilum sp. strain IPPAS B-1220.</title>
        <authorList>
            <person name="Sinetova M.A."/>
            <person name="Bolakhan K."/>
            <person name="Zayadan B.K."/>
            <person name="Mironov K.S."/>
            <person name="Ustinova V."/>
            <person name="Kupriyanova E.V."/>
            <person name="Sidorov R.A."/>
            <person name="Skrypnik A.N."/>
            <person name="Gogoleva N.E."/>
            <person name="Gogolev Y.V."/>
            <person name="Los D.A."/>
        </authorList>
    </citation>
    <scope>NUCLEOTIDE SEQUENCE [LARGE SCALE GENOMIC DNA]</scope>
    <source>
        <strain evidence="6">IPPAS B-1220</strain>
    </source>
</reference>
<evidence type="ECO:0000256" key="2">
    <source>
        <dbReference type="ARBA" id="ARBA00022490"/>
    </source>
</evidence>
<dbReference type="OrthoDB" id="9794566at2"/>